<organism evidence="1 2">
    <name type="scientific">Elysia marginata</name>
    <dbReference type="NCBI Taxonomy" id="1093978"/>
    <lineage>
        <taxon>Eukaryota</taxon>
        <taxon>Metazoa</taxon>
        <taxon>Spiralia</taxon>
        <taxon>Lophotrochozoa</taxon>
        <taxon>Mollusca</taxon>
        <taxon>Gastropoda</taxon>
        <taxon>Heterobranchia</taxon>
        <taxon>Euthyneura</taxon>
        <taxon>Panpulmonata</taxon>
        <taxon>Sacoglossa</taxon>
        <taxon>Placobranchoidea</taxon>
        <taxon>Plakobranchidae</taxon>
        <taxon>Elysia</taxon>
    </lineage>
</organism>
<reference evidence="1 2" key="1">
    <citation type="journal article" date="2021" name="Elife">
        <title>Chloroplast acquisition without the gene transfer in kleptoplastic sea slugs, Plakobranchus ocellatus.</title>
        <authorList>
            <person name="Maeda T."/>
            <person name="Takahashi S."/>
            <person name="Yoshida T."/>
            <person name="Shimamura S."/>
            <person name="Takaki Y."/>
            <person name="Nagai Y."/>
            <person name="Toyoda A."/>
            <person name="Suzuki Y."/>
            <person name="Arimoto A."/>
            <person name="Ishii H."/>
            <person name="Satoh N."/>
            <person name="Nishiyama T."/>
            <person name="Hasebe M."/>
            <person name="Maruyama T."/>
            <person name="Minagawa J."/>
            <person name="Obokata J."/>
            <person name="Shigenobu S."/>
        </authorList>
    </citation>
    <scope>NUCLEOTIDE SEQUENCE [LARGE SCALE GENOMIC DNA]</scope>
</reference>
<evidence type="ECO:0008006" key="3">
    <source>
        <dbReference type="Google" id="ProtNLM"/>
    </source>
</evidence>
<name>A0AAV4HRH4_9GAST</name>
<evidence type="ECO:0000313" key="2">
    <source>
        <dbReference type="Proteomes" id="UP000762676"/>
    </source>
</evidence>
<dbReference type="AlphaFoldDB" id="A0AAV4HRH4"/>
<comment type="caution">
    <text evidence="1">The sequence shown here is derived from an EMBL/GenBank/DDBJ whole genome shotgun (WGS) entry which is preliminary data.</text>
</comment>
<keyword evidence="2" id="KW-1185">Reference proteome</keyword>
<dbReference type="EMBL" id="BMAT01009167">
    <property type="protein sequence ID" value="GFS00091.1"/>
    <property type="molecule type" value="Genomic_DNA"/>
</dbReference>
<proteinExistence type="predicted"/>
<protein>
    <recommendedName>
        <fullName evidence="3">HAT C-terminal dimerisation domain-containing protein</fullName>
    </recommendedName>
</protein>
<sequence>MSPMVLKETGRVTASNMHAVYVSEMNRPSITAVESICYPDSKKLQVPAILRAMEKEKVAMEMYKETNEDLPTSLRSDMADIIQTISTALLTAMKVHLADFLENGKYFSPTSIQDIGEKTPLTNLVCERNFGDLDAIQRRRPNSSLHHHSSVMLLKQTRCHMREWFLELSPRERHGLWRTV</sequence>
<gene>
    <name evidence="1" type="ORF">ElyMa_004545100</name>
</gene>
<accession>A0AAV4HRH4</accession>
<dbReference type="Proteomes" id="UP000762676">
    <property type="component" value="Unassembled WGS sequence"/>
</dbReference>
<evidence type="ECO:0000313" key="1">
    <source>
        <dbReference type="EMBL" id="GFS00091.1"/>
    </source>
</evidence>